<organism evidence="4 5">
    <name type="scientific">Mycobacterium stomatepiae</name>
    <dbReference type="NCBI Taxonomy" id="470076"/>
    <lineage>
        <taxon>Bacteria</taxon>
        <taxon>Bacillati</taxon>
        <taxon>Actinomycetota</taxon>
        <taxon>Actinomycetes</taxon>
        <taxon>Mycobacteriales</taxon>
        <taxon>Mycobacteriaceae</taxon>
        <taxon>Mycobacterium</taxon>
        <taxon>Mycobacterium simiae complex</taxon>
    </lineage>
</organism>
<dbReference type="PANTHER" id="PTHR46766:SF1">
    <property type="entry name" value="GLUTAMINE-RICH PROTEIN 2"/>
    <property type="match status" value="1"/>
</dbReference>
<dbReference type="Pfam" id="PF00823">
    <property type="entry name" value="PPE"/>
    <property type="match status" value="1"/>
</dbReference>
<feature type="domain" description="PPE" evidence="3">
    <location>
        <begin position="2"/>
        <end position="164"/>
    </location>
</feature>
<feature type="region of interest" description="Disordered" evidence="2">
    <location>
        <begin position="255"/>
        <end position="308"/>
    </location>
</feature>
<dbReference type="Proteomes" id="UP000467130">
    <property type="component" value="Chromosome"/>
</dbReference>
<evidence type="ECO:0000256" key="1">
    <source>
        <dbReference type="ARBA" id="ARBA00010652"/>
    </source>
</evidence>
<proteinExistence type="inferred from homology"/>
<dbReference type="EMBL" id="AP022587">
    <property type="protein sequence ID" value="BBY20749.1"/>
    <property type="molecule type" value="Genomic_DNA"/>
</dbReference>
<dbReference type="GO" id="GO:0052572">
    <property type="term" value="P:response to host immune response"/>
    <property type="evidence" value="ECO:0007669"/>
    <property type="project" value="TreeGrafter"/>
</dbReference>
<dbReference type="FunFam" id="1.20.1260.20:FF:000001">
    <property type="entry name" value="PPE family protein PPE41"/>
    <property type="match status" value="1"/>
</dbReference>
<dbReference type="SUPFAM" id="SSF140459">
    <property type="entry name" value="PE/PPE dimer-like"/>
    <property type="match status" value="1"/>
</dbReference>
<evidence type="ECO:0000256" key="2">
    <source>
        <dbReference type="SAM" id="MobiDB-lite"/>
    </source>
</evidence>
<reference evidence="4 5" key="1">
    <citation type="journal article" date="2019" name="Emerg. Microbes Infect.">
        <title>Comprehensive subspecies identification of 175 nontuberculous mycobacteria species based on 7547 genomic profiles.</title>
        <authorList>
            <person name="Matsumoto Y."/>
            <person name="Kinjo T."/>
            <person name="Motooka D."/>
            <person name="Nabeya D."/>
            <person name="Jung N."/>
            <person name="Uechi K."/>
            <person name="Horii T."/>
            <person name="Iida T."/>
            <person name="Fujita J."/>
            <person name="Nakamura S."/>
        </authorList>
    </citation>
    <scope>NUCLEOTIDE SEQUENCE [LARGE SCALE GENOMIC DNA]</scope>
    <source>
        <strain evidence="4 5">JCM 17783</strain>
    </source>
</reference>
<name>A0A7I7Q3C8_9MYCO</name>
<accession>A0A7I7Q3C8</accession>
<dbReference type="AlphaFoldDB" id="A0A7I7Q3C8"/>
<keyword evidence="5" id="KW-1185">Reference proteome</keyword>
<sequence>MHFAALPPEVNSGRMYAGPGAGSMLAAAAAWDELGNELHATAADLESVISGLTSEPWLGSASEAMAAAAAPQLAWLNTTAAQATQASAQAEAAATAHESAYAMTVPPPVIAANRAELTSLLATNLVGQNAAAIAATEVEYGEMWAQDVAAMYGYAGQAQAATEVTPFAAPETATNADGLSAQSAAVAQAVGTSAGQAQSVLSSTNSMSAVPNALQALTSSSGLSGFSEFSNPYDLASLGSGFLGNGLGLIGLAGPGDSSPMPNTKSSAMRPYRHRGKRRHRRNASLGRRRRYRRKPVVRRPSAGCRCRRVGRRRPRRCGWSLRRHRSPAPPRRPVRVPVCSAECPFSVGRR</sequence>
<gene>
    <name evidence="4" type="ORF">MSTO_09540</name>
</gene>
<protein>
    <recommendedName>
        <fullName evidence="3">PPE domain-containing protein</fullName>
    </recommendedName>
</protein>
<dbReference type="KEGG" id="msto:MSTO_09540"/>
<evidence type="ECO:0000259" key="3">
    <source>
        <dbReference type="Pfam" id="PF00823"/>
    </source>
</evidence>
<evidence type="ECO:0000313" key="4">
    <source>
        <dbReference type="EMBL" id="BBY20749.1"/>
    </source>
</evidence>
<dbReference type="Gene3D" id="1.20.1260.20">
    <property type="entry name" value="PPE superfamily"/>
    <property type="match status" value="1"/>
</dbReference>
<evidence type="ECO:0000313" key="5">
    <source>
        <dbReference type="Proteomes" id="UP000467130"/>
    </source>
</evidence>
<dbReference type="PANTHER" id="PTHR46766">
    <property type="entry name" value="GLUTAMINE-RICH PROTEIN 2"/>
    <property type="match status" value="1"/>
</dbReference>
<comment type="similarity">
    <text evidence="1">Belongs to the mycobacterial PPE family.</text>
</comment>
<dbReference type="InterPro" id="IPR000030">
    <property type="entry name" value="PPE_dom"/>
</dbReference>
<feature type="compositionally biased region" description="Basic residues" evidence="2">
    <location>
        <begin position="271"/>
        <end position="298"/>
    </location>
</feature>
<dbReference type="InterPro" id="IPR038332">
    <property type="entry name" value="PPE_sf"/>
</dbReference>